<gene>
    <name evidence="1" type="ORF">SAMN05192581_102137</name>
</gene>
<dbReference type="AlphaFoldDB" id="A0A1G6G870"/>
<name>A0A1G6G870_BACOV</name>
<evidence type="ECO:0000313" key="1">
    <source>
        <dbReference type="EMBL" id="SDB77396.1"/>
    </source>
</evidence>
<dbReference type="Proteomes" id="UP000183670">
    <property type="component" value="Unassembled WGS sequence"/>
</dbReference>
<dbReference type="EMBL" id="FMYE01000021">
    <property type="protein sequence ID" value="SDB77396.1"/>
    <property type="molecule type" value="Genomic_DNA"/>
</dbReference>
<dbReference type="InterPro" id="IPR025591">
    <property type="entry name" value="RloB"/>
</dbReference>
<evidence type="ECO:0000313" key="2">
    <source>
        <dbReference type="Proteomes" id="UP000183670"/>
    </source>
</evidence>
<reference evidence="1 2" key="1">
    <citation type="submission" date="2016-10" db="EMBL/GenBank/DDBJ databases">
        <authorList>
            <person name="de Groot N.N."/>
        </authorList>
    </citation>
    <scope>NUCLEOTIDE SEQUENCE [LARGE SCALE GENOMIC DNA]</scope>
    <source>
        <strain evidence="1 2">NLAE-zl-C500</strain>
    </source>
</reference>
<protein>
    <submittedName>
        <fullName evidence="1">RloB-like protein</fullName>
    </submittedName>
</protein>
<dbReference type="RefSeq" id="WP_074558319.1">
    <property type="nucleotide sequence ID" value="NZ_FMYE01000021.1"/>
</dbReference>
<dbReference type="Pfam" id="PF13707">
    <property type="entry name" value="RloB"/>
    <property type="match status" value="1"/>
</dbReference>
<proteinExistence type="predicted"/>
<sequence>MARVIKIDNALQKRHEYKKNKRKVRTVICRILIVCEGEKTEPNYFRSFDRYRKGNVVYELTLDGGRMNTVGVVDKAISLRDKANIPYDRVWAVFDKDGFPAKNFNTAIAKANQNHIECAWSNEAFELWYLYHFHNRITGMTRDEYAVAITKAVNASPLYKKKTPYQYAKNDKSSFDIVTTFGSQDNAIRWAETKHCEYTDERYAMHNPCTTVYRLVRQLTGTDEELNEEIIRKIDE</sequence>
<accession>A0A1G6G870</accession>
<organism evidence="1 2">
    <name type="scientific">Bacteroides ovatus</name>
    <dbReference type="NCBI Taxonomy" id="28116"/>
    <lineage>
        <taxon>Bacteria</taxon>
        <taxon>Pseudomonadati</taxon>
        <taxon>Bacteroidota</taxon>
        <taxon>Bacteroidia</taxon>
        <taxon>Bacteroidales</taxon>
        <taxon>Bacteroidaceae</taxon>
        <taxon>Bacteroides</taxon>
    </lineage>
</organism>